<gene>
    <name evidence="2" type="ORF">QFW80_15405</name>
</gene>
<keyword evidence="3" id="KW-1185">Reference proteome</keyword>
<name>A0ABT6JML3_9GAMM</name>
<feature type="compositionally biased region" description="Basic and acidic residues" evidence="1">
    <location>
        <begin position="62"/>
        <end position="74"/>
    </location>
</feature>
<dbReference type="SUPFAM" id="SSF63829">
    <property type="entry name" value="Calcium-dependent phosphotriesterase"/>
    <property type="match status" value="1"/>
</dbReference>
<comment type="caution">
    <text evidence="2">The sequence shown here is derived from an EMBL/GenBank/DDBJ whole genome shotgun (WGS) entry which is preliminary data.</text>
</comment>
<reference evidence="2 3" key="1">
    <citation type="submission" date="2023-04" db="EMBL/GenBank/DDBJ databases">
        <title>Luteimonas sp. M1R5S18.</title>
        <authorList>
            <person name="Sun J.-Q."/>
        </authorList>
    </citation>
    <scope>NUCLEOTIDE SEQUENCE [LARGE SCALE GENOMIC DNA]</scope>
    <source>
        <strain evidence="2 3">M1R5S18</strain>
    </source>
</reference>
<dbReference type="RefSeq" id="WP_280602856.1">
    <property type="nucleotide sequence ID" value="NZ_JARXRN010000028.1"/>
</dbReference>
<proteinExistence type="predicted"/>
<dbReference type="EMBL" id="JARXRN010000028">
    <property type="protein sequence ID" value="MDH5831907.1"/>
    <property type="molecule type" value="Genomic_DNA"/>
</dbReference>
<accession>A0ABT6JML3</accession>
<sequence length="282" mass="29086">MSSSRFPLAGVRRFTYADARPPGSPTLRTALLVAAIAALAACTGPGSASGTEAGSRAAPARADARPDAPGEGEARPGLVDPRPLQGAGPVAFDAAGQWLAWGANGGVRLLAPGREDGERRIDVGGSVGDLAFAPDGALWLVVDGVPQLWRDGALACAADGVEADRLLAVDAQGVVVARYGHGDGVGTLRHQAWLDGACAQVQARTDPLPAGLEDSDADPGADFGRDTLRRVHAPATALESELERVQLPAGAGIRQAVAMSTDGRWWVLEGAQGRTLWRRESQ</sequence>
<organism evidence="2 3">
    <name type="scientific">Luteimonas rhizosphaericola</name>
    <dbReference type="NCBI Taxonomy" id="3042024"/>
    <lineage>
        <taxon>Bacteria</taxon>
        <taxon>Pseudomonadati</taxon>
        <taxon>Pseudomonadota</taxon>
        <taxon>Gammaproteobacteria</taxon>
        <taxon>Lysobacterales</taxon>
        <taxon>Lysobacteraceae</taxon>
        <taxon>Luteimonas</taxon>
    </lineage>
</organism>
<feature type="region of interest" description="Disordered" evidence="1">
    <location>
        <begin position="45"/>
        <end position="86"/>
    </location>
</feature>
<protein>
    <submittedName>
        <fullName evidence="2">Uncharacterized protein</fullName>
    </submittedName>
</protein>
<evidence type="ECO:0000256" key="1">
    <source>
        <dbReference type="SAM" id="MobiDB-lite"/>
    </source>
</evidence>
<evidence type="ECO:0000313" key="3">
    <source>
        <dbReference type="Proteomes" id="UP001156831"/>
    </source>
</evidence>
<evidence type="ECO:0000313" key="2">
    <source>
        <dbReference type="EMBL" id="MDH5831907.1"/>
    </source>
</evidence>
<dbReference type="Proteomes" id="UP001156831">
    <property type="component" value="Unassembled WGS sequence"/>
</dbReference>